<protein>
    <submittedName>
        <fullName evidence="1">Putative ovule protein</fullName>
    </submittedName>
</protein>
<proteinExistence type="predicted"/>
<evidence type="ECO:0000313" key="1">
    <source>
        <dbReference type="EMBL" id="JAP13286.1"/>
    </source>
</evidence>
<dbReference type="AlphaFoldDB" id="A0A0V0H1C0"/>
<reference evidence="1" key="1">
    <citation type="submission" date="2015-12" db="EMBL/GenBank/DDBJ databases">
        <title>Gene expression during late stages of embryo sac development: a critical building block for successful pollen-pistil interactions.</title>
        <authorList>
            <person name="Liu Y."/>
            <person name="Joly V."/>
            <person name="Sabar M."/>
            <person name="Matton D.P."/>
        </authorList>
    </citation>
    <scope>NUCLEOTIDE SEQUENCE</scope>
</reference>
<accession>A0A0V0H1C0</accession>
<dbReference type="EMBL" id="GEDG01028287">
    <property type="protein sequence ID" value="JAP13286.1"/>
    <property type="molecule type" value="Transcribed_RNA"/>
</dbReference>
<name>A0A0V0H1C0_SOLCH</name>
<sequence length="77" mass="9551">MSRQGDLMVQQIRETHGGEILWNLRFRWHFHDWEVTKLQRLIALLHKQVIQMDKPNALSWVWEIMELYLLNNFMRNF</sequence>
<organism evidence="1">
    <name type="scientific">Solanum chacoense</name>
    <name type="common">Chaco potato</name>
    <dbReference type="NCBI Taxonomy" id="4108"/>
    <lineage>
        <taxon>Eukaryota</taxon>
        <taxon>Viridiplantae</taxon>
        <taxon>Streptophyta</taxon>
        <taxon>Embryophyta</taxon>
        <taxon>Tracheophyta</taxon>
        <taxon>Spermatophyta</taxon>
        <taxon>Magnoliopsida</taxon>
        <taxon>eudicotyledons</taxon>
        <taxon>Gunneridae</taxon>
        <taxon>Pentapetalae</taxon>
        <taxon>asterids</taxon>
        <taxon>lamiids</taxon>
        <taxon>Solanales</taxon>
        <taxon>Solanaceae</taxon>
        <taxon>Solanoideae</taxon>
        <taxon>Solaneae</taxon>
        <taxon>Solanum</taxon>
    </lineage>
</organism>